<dbReference type="STRING" id="48269.A0A183MET9"/>
<protein>
    <submittedName>
        <fullName evidence="2">Uncharacterized protein</fullName>
    </submittedName>
</protein>
<feature type="compositionally biased region" description="Low complexity" evidence="1">
    <location>
        <begin position="837"/>
        <end position="846"/>
    </location>
</feature>
<name>A0A183MET9_9TREM</name>
<feature type="compositionally biased region" description="Basic and acidic residues" evidence="1">
    <location>
        <begin position="1470"/>
        <end position="1486"/>
    </location>
</feature>
<proteinExistence type="predicted"/>
<evidence type="ECO:0000256" key="1">
    <source>
        <dbReference type="SAM" id="MobiDB-lite"/>
    </source>
</evidence>
<evidence type="ECO:0000313" key="2">
    <source>
        <dbReference type="EMBL" id="VDP16121.1"/>
    </source>
</evidence>
<feature type="region of interest" description="Disordered" evidence="1">
    <location>
        <begin position="1459"/>
        <end position="1487"/>
    </location>
</feature>
<feature type="region of interest" description="Disordered" evidence="1">
    <location>
        <begin position="812"/>
        <end position="851"/>
    </location>
</feature>
<feature type="region of interest" description="Disordered" evidence="1">
    <location>
        <begin position="1113"/>
        <end position="1161"/>
    </location>
</feature>
<dbReference type="EMBL" id="UZAI01016794">
    <property type="protein sequence ID" value="VDP16121.1"/>
    <property type="molecule type" value="Genomic_DNA"/>
</dbReference>
<gene>
    <name evidence="2" type="ORF">SMRZ_LOCUS14564</name>
</gene>
<feature type="region of interest" description="Disordered" evidence="1">
    <location>
        <begin position="1362"/>
        <end position="1382"/>
    </location>
</feature>
<dbReference type="Proteomes" id="UP000277204">
    <property type="component" value="Unassembled WGS sequence"/>
</dbReference>
<organism evidence="2 3">
    <name type="scientific">Schistosoma margrebowiei</name>
    <dbReference type="NCBI Taxonomy" id="48269"/>
    <lineage>
        <taxon>Eukaryota</taxon>
        <taxon>Metazoa</taxon>
        <taxon>Spiralia</taxon>
        <taxon>Lophotrochozoa</taxon>
        <taxon>Platyhelminthes</taxon>
        <taxon>Trematoda</taxon>
        <taxon>Digenea</taxon>
        <taxon>Strigeidida</taxon>
        <taxon>Schistosomatoidea</taxon>
        <taxon>Schistosomatidae</taxon>
        <taxon>Schistosoma</taxon>
    </lineage>
</organism>
<keyword evidence="3" id="KW-1185">Reference proteome</keyword>
<feature type="compositionally biased region" description="Polar residues" evidence="1">
    <location>
        <begin position="1133"/>
        <end position="1161"/>
    </location>
</feature>
<evidence type="ECO:0000313" key="3">
    <source>
        <dbReference type="Proteomes" id="UP000277204"/>
    </source>
</evidence>
<feature type="compositionally biased region" description="Polar residues" evidence="1">
    <location>
        <begin position="1191"/>
        <end position="1202"/>
    </location>
</feature>
<feature type="compositionally biased region" description="Low complexity" evidence="1">
    <location>
        <begin position="1116"/>
        <end position="1127"/>
    </location>
</feature>
<feature type="compositionally biased region" description="Low complexity" evidence="1">
    <location>
        <begin position="1203"/>
        <end position="1214"/>
    </location>
</feature>
<reference evidence="2 3" key="1">
    <citation type="submission" date="2018-11" db="EMBL/GenBank/DDBJ databases">
        <authorList>
            <consortium name="Pathogen Informatics"/>
        </authorList>
    </citation>
    <scope>NUCLEOTIDE SEQUENCE [LARGE SCALE GENOMIC DNA]</scope>
    <source>
        <strain evidence="2 3">Zambia</strain>
    </source>
</reference>
<feature type="region of interest" description="Disordered" evidence="1">
    <location>
        <begin position="231"/>
        <end position="256"/>
    </location>
</feature>
<feature type="region of interest" description="Disordered" evidence="1">
    <location>
        <begin position="928"/>
        <end position="949"/>
    </location>
</feature>
<feature type="compositionally biased region" description="Basic residues" evidence="1">
    <location>
        <begin position="827"/>
        <end position="836"/>
    </location>
</feature>
<accession>A0A183MET9</accession>
<sequence>MNFIVRVNQQNSSMVLTRVCPPTTAIRSLNKINGYLHAKHKDYIEDNYDKNQHQNVYLSIKHNLIEILPHDGYCLTGDKKMRLIFKSLIHLLEFYLLVQVSPFIPSESFAYLFPDFFILLKSNRGSFLRLPSAICQAKTMQELDQINKQGIKFWKSTNNWNVDYKLSLKNPFLPNSQLFTSQNSMKSSKLRNQQDSNMSINQLSQQQTREYPRWRQMNIICNKKDHKLTTTTTTTPRIRPRASSVNDRSTQHHYETKLKHKEIEKPININNNNNKINHADNLFKTMKQRLDFRNNYLHKTNDNNNKVDRLSLEKHSCQQITNILSPSSSSSSSSSNVPTITTTIQKISPLNKTNKVNESTECSSLRLNQNRRHQNGVYEGAENEFWDALLQAKSSNPVQTVETQAWRSWDPNQNTRHPMNITNTFTGVNTSVIITTTTTSANTDTNNQSQQGKLFTSAFHLNSTSCEPTKISTRSKGNTEYNDLNFPLEIVNSQDKKRQLKHQISLPSDRSHLTSDAYDKQFVIKTHQTTIQPVCMNLVNDSVGTSTTNAMKCNPIVHTTNDTSHTTKNCAGSICDDLKLPNYFTRIVNTNHYNDTVNYQDTATNPIYSSGCLNNELRVDTSFNYYDTNDNRDDNLQFNGKEAGNIDKTLSDYDALIDQEIGGYKNTRLVISFTSLVQHVLFDFCHNYDKNAVLALPILAFTSASEPPCSSMMLPRYSLDLNDLATPQTVGHVFVMKATAYPIDEYNFSSNPPIDSLNNNFSLISLKCSTTTSTTTTVSGACCAKLKKDISYQDNHIPGTITTTSTINDTCKHKSNNNISEPLHTSNKPKLRRAYSLKKQSSSTSKRTQPYEDLLLFNANLNETNNNTNNSLDNDGNNDSYNRRHGLLFLGESSTCLRNNILPTDKIEKITRMYDENEADKIHRQKTVKTISENNHRPTHSSSPPLSSKVVMQKLDEIKNDSSTYKPVSKIVYSKTLNRQSNHRPDLETSDVTDTFVNHYNNSKKYDMLHGDHTICFENDMELNKNYFQDIEQNSKIKMNFRFVIHKLFFISCIEVKKLTISTAITMTATTTTTTISETVTKPVNSECPTLTLLSAPRISLPHEIYQSEQNIWDKSSNSRQQQQNNNPHTYRHQISSDSQQNKSLKLESNTSSPGASSRASTVFCPPWDTAPIGPYIADLLKLNPPFSSTLDDLQQSPNTYHSNDYNSNNLNNSKIHSQSRNTHYQRKDSTRSRSKTLSSVEHQLLIGNLLTDYNNNYCSSSTATTTTTTDNNSVISPSSLLNSKNKIDMSNLFSLWEQQQQQNQSNNRELKELSSTSLGNMNEFFKSLQNDFLTETTTTVLETLSTTVTMSAAATTNSLTMKDDGEKLSPPLPVRSKRGLNDPYSLVNVSKNNSLDYKLHSFIDFTDDISPYAVTACHSMNYNNNDNNNNNNNISNNSAQDCSCLTSSELQTSSTHITRPLNNHHIHGKLRDDNNNGNKNVDDRSNININTTTNTTSNGATIDNHNTNYSVTNNADSTTIEELIPYDYSLSNKSVPLDFCQNPLNNSLDSTTSHGKIWPENYVCKLD</sequence>
<feature type="region of interest" description="Disordered" evidence="1">
    <location>
        <begin position="1191"/>
        <end position="1238"/>
    </location>
</feature>
<feature type="compositionally biased region" description="Polar residues" evidence="1">
    <location>
        <begin position="816"/>
        <end position="826"/>
    </location>
</feature>